<dbReference type="SMART" id="SM00487">
    <property type="entry name" value="DEXDc"/>
    <property type="match status" value="1"/>
</dbReference>
<dbReference type="InterPro" id="IPR014001">
    <property type="entry name" value="Helicase_ATP-bd"/>
</dbReference>
<dbReference type="GO" id="GO:0016787">
    <property type="term" value="F:hydrolase activity"/>
    <property type="evidence" value="ECO:0007669"/>
    <property type="project" value="InterPro"/>
</dbReference>
<sequence length="393" mass="45522">MQLKTYQENTVEELLGKAKRLLKYSGEKKLVFKSPTGSGKTIMMAEFLKKLVDDREVRQSLSFIWTAPRQLHIQSRDKLERYFEDSRALKCSFFEDLDDRKIDENEILFFNWESINKVDNIYIRDNEQDFNLSSILERTKEEGREIILVIDEAHHHATSDISQRLIRDIGPRLTIEVSATPVIQNPDEIISVQLEDVKKEGMIKKAVILNDHFVNLLKEGKIKTELSGSSEELVIDAALKKRGELLKAYQKEKTNINPLVLIQLPDRIGSLEDRMKEKVISILKNKYNISTEKGNNKLAIWLSGEHINKEDVERHDSEVQVLIFKQAIALGWDCPRAQILVLFRQWHSPVFSIQTVGRIMRMPEPDNGHYSSDILNYGYVYTRILQGIISPFI</sequence>
<evidence type="ECO:0000313" key="2">
    <source>
        <dbReference type="EMBL" id="KKR30253.1"/>
    </source>
</evidence>
<dbReference type="GO" id="GO:0003677">
    <property type="term" value="F:DNA binding"/>
    <property type="evidence" value="ECO:0007669"/>
    <property type="project" value="InterPro"/>
</dbReference>
<dbReference type="Gene3D" id="3.40.50.300">
    <property type="entry name" value="P-loop containing nucleotide triphosphate hydrolases"/>
    <property type="match status" value="2"/>
</dbReference>
<dbReference type="CDD" id="cd18785">
    <property type="entry name" value="SF2_C"/>
    <property type="match status" value="1"/>
</dbReference>
<name>A0A0G0PQR5_9BACT</name>
<dbReference type="GO" id="GO:0005524">
    <property type="term" value="F:ATP binding"/>
    <property type="evidence" value="ECO:0007669"/>
    <property type="project" value="InterPro"/>
</dbReference>
<protein>
    <recommendedName>
        <fullName evidence="1">Helicase ATP-binding domain-containing protein</fullName>
    </recommendedName>
</protein>
<dbReference type="AlphaFoldDB" id="A0A0G0PQR5"/>
<dbReference type="InterPro" id="IPR006935">
    <property type="entry name" value="Helicase/UvrB_N"/>
</dbReference>
<dbReference type="SUPFAM" id="SSF52540">
    <property type="entry name" value="P-loop containing nucleoside triphosphate hydrolases"/>
    <property type="match status" value="1"/>
</dbReference>
<comment type="caution">
    <text evidence="2">The sequence shown here is derived from an EMBL/GenBank/DDBJ whole genome shotgun (WGS) entry which is preliminary data.</text>
</comment>
<evidence type="ECO:0000259" key="1">
    <source>
        <dbReference type="PROSITE" id="PS51192"/>
    </source>
</evidence>
<dbReference type="Pfam" id="PF04851">
    <property type="entry name" value="ResIII"/>
    <property type="match status" value="1"/>
</dbReference>
<gene>
    <name evidence="2" type="ORF">UT63_C0103G0003</name>
</gene>
<organism evidence="2 3">
    <name type="scientific">Candidatus Gottesmanbacteria bacterium GW2011_GWC2_39_8</name>
    <dbReference type="NCBI Taxonomy" id="1618450"/>
    <lineage>
        <taxon>Bacteria</taxon>
        <taxon>Candidatus Gottesmaniibacteriota</taxon>
    </lineage>
</organism>
<dbReference type="PROSITE" id="PS51192">
    <property type="entry name" value="HELICASE_ATP_BIND_1"/>
    <property type="match status" value="1"/>
</dbReference>
<reference evidence="2 3" key="1">
    <citation type="journal article" date="2015" name="Nature">
        <title>rRNA introns, odd ribosomes, and small enigmatic genomes across a large radiation of phyla.</title>
        <authorList>
            <person name="Brown C.T."/>
            <person name="Hug L.A."/>
            <person name="Thomas B.C."/>
            <person name="Sharon I."/>
            <person name="Castelle C.J."/>
            <person name="Singh A."/>
            <person name="Wilkins M.J."/>
            <person name="Williams K.H."/>
            <person name="Banfield J.F."/>
        </authorList>
    </citation>
    <scope>NUCLEOTIDE SEQUENCE [LARGE SCALE GENOMIC DNA]</scope>
</reference>
<evidence type="ECO:0000313" key="3">
    <source>
        <dbReference type="Proteomes" id="UP000034539"/>
    </source>
</evidence>
<dbReference type="InterPro" id="IPR027417">
    <property type="entry name" value="P-loop_NTPase"/>
</dbReference>
<dbReference type="Proteomes" id="UP000034539">
    <property type="component" value="Unassembled WGS sequence"/>
</dbReference>
<accession>A0A0G0PQR5</accession>
<feature type="domain" description="Helicase ATP-binding" evidence="1">
    <location>
        <begin position="21"/>
        <end position="199"/>
    </location>
</feature>
<proteinExistence type="predicted"/>
<dbReference type="EMBL" id="LBXN01000103">
    <property type="protein sequence ID" value="KKR30253.1"/>
    <property type="molecule type" value="Genomic_DNA"/>
</dbReference>